<reference evidence="1" key="2">
    <citation type="journal article" date="2015" name="Data Brief">
        <title>Shoot transcriptome of the giant reed, Arundo donax.</title>
        <authorList>
            <person name="Barrero R.A."/>
            <person name="Guerrero F.D."/>
            <person name="Moolhuijzen P."/>
            <person name="Goolsby J.A."/>
            <person name="Tidwell J."/>
            <person name="Bellgard S.E."/>
            <person name="Bellgard M.I."/>
        </authorList>
    </citation>
    <scope>NUCLEOTIDE SEQUENCE</scope>
    <source>
        <tissue evidence="1">Shoot tissue taken approximately 20 cm above the soil surface</tissue>
    </source>
</reference>
<proteinExistence type="predicted"/>
<sequence length="104" mass="11626">MVNDTVANRHIRINPFLPHVIKQLDRGTSSAVFGQCIYECTIGEQVGPKLGFNDLIPNPLSVSQASLDTPTIKYDVPALYDMRKLNLFLTEQSLRLLNMLVPAE</sequence>
<evidence type="ECO:0000313" key="1">
    <source>
        <dbReference type="EMBL" id="JAD33964.1"/>
    </source>
</evidence>
<dbReference type="AlphaFoldDB" id="A0A0A8Z3J7"/>
<name>A0A0A8Z3J7_ARUDO</name>
<accession>A0A0A8Z3J7</accession>
<reference evidence="1" key="1">
    <citation type="submission" date="2014-09" db="EMBL/GenBank/DDBJ databases">
        <authorList>
            <person name="Magalhaes I.L.F."/>
            <person name="Oliveira U."/>
            <person name="Santos F.R."/>
            <person name="Vidigal T.H.D.A."/>
            <person name="Brescovit A.D."/>
            <person name="Santos A.J."/>
        </authorList>
    </citation>
    <scope>NUCLEOTIDE SEQUENCE</scope>
    <source>
        <tissue evidence="1">Shoot tissue taken approximately 20 cm above the soil surface</tissue>
    </source>
</reference>
<dbReference type="EMBL" id="GBRH01263931">
    <property type="protein sequence ID" value="JAD33964.1"/>
    <property type="molecule type" value="Transcribed_RNA"/>
</dbReference>
<organism evidence="1">
    <name type="scientific">Arundo donax</name>
    <name type="common">Giant reed</name>
    <name type="synonym">Donax arundinaceus</name>
    <dbReference type="NCBI Taxonomy" id="35708"/>
    <lineage>
        <taxon>Eukaryota</taxon>
        <taxon>Viridiplantae</taxon>
        <taxon>Streptophyta</taxon>
        <taxon>Embryophyta</taxon>
        <taxon>Tracheophyta</taxon>
        <taxon>Spermatophyta</taxon>
        <taxon>Magnoliopsida</taxon>
        <taxon>Liliopsida</taxon>
        <taxon>Poales</taxon>
        <taxon>Poaceae</taxon>
        <taxon>PACMAD clade</taxon>
        <taxon>Arundinoideae</taxon>
        <taxon>Arundineae</taxon>
        <taxon>Arundo</taxon>
    </lineage>
</organism>
<protein>
    <submittedName>
        <fullName evidence="1">Uncharacterized protein</fullName>
    </submittedName>
</protein>